<evidence type="ECO:0000256" key="1">
    <source>
        <dbReference type="SAM" id="MobiDB-lite"/>
    </source>
</evidence>
<keyword evidence="2" id="KW-0548">Nucleotidyltransferase</keyword>
<reference evidence="2 3" key="1">
    <citation type="submission" date="2015-04" db="EMBL/GenBank/DDBJ databases">
        <title>Lasius niger genome sequencing.</title>
        <authorList>
            <person name="Konorov E.A."/>
            <person name="Nikitin M.A."/>
            <person name="Kirill M.V."/>
            <person name="Chang P."/>
        </authorList>
    </citation>
    <scope>NUCLEOTIDE SEQUENCE [LARGE SCALE GENOMIC DNA]</scope>
    <source>
        <tissue evidence="2">Whole</tissue>
    </source>
</reference>
<dbReference type="PaxDb" id="67767-A0A0J7KCI1"/>
<proteinExistence type="predicted"/>
<organism evidence="2 3">
    <name type="scientific">Lasius niger</name>
    <name type="common">Black garden ant</name>
    <dbReference type="NCBI Taxonomy" id="67767"/>
    <lineage>
        <taxon>Eukaryota</taxon>
        <taxon>Metazoa</taxon>
        <taxon>Ecdysozoa</taxon>
        <taxon>Arthropoda</taxon>
        <taxon>Hexapoda</taxon>
        <taxon>Insecta</taxon>
        <taxon>Pterygota</taxon>
        <taxon>Neoptera</taxon>
        <taxon>Endopterygota</taxon>
        <taxon>Hymenoptera</taxon>
        <taxon>Apocrita</taxon>
        <taxon>Aculeata</taxon>
        <taxon>Formicoidea</taxon>
        <taxon>Formicidae</taxon>
        <taxon>Formicinae</taxon>
        <taxon>Lasius</taxon>
        <taxon>Lasius</taxon>
    </lineage>
</organism>
<dbReference type="AlphaFoldDB" id="A0A0J7KCI1"/>
<accession>A0A0J7KCI1</accession>
<keyword evidence="2" id="KW-0808">Transferase</keyword>
<dbReference type="OrthoDB" id="8058917at2759"/>
<sequence>MLLQRLQRRLAIRVIRGYRTTSAEAACVVSGSIPWELLAEARASMYQRRIALRQQGITPTPSAVKAERHQSRQLAIEKWKGRLANPRAGHRAVGAIQPILEDWLDRRHGRLTFRLVQVLTGYGCFGEYLHEKARREPTTECHYCDADRDTAQHTLEVCPAWAGQRRVLVDKIGIDLFLPVVVKAMTGNREMWRIMVSFCEVVISQKEAAEREREDDPSSAPVRRRRRGARRRAFARFP</sequence>
<gene>
    <name evidence="2" type="ORF">RF55_12488</name>
</gene>
<evidence type="ECO:0000313" key="3">
    <source>
        <dbReference type="Proteomes" id="UP000036403"/>
    </source>
</evidence>
<evidence type="ECO:0000313" key="2">
    <source>
        <dbReference type="EMBL" id="KMQ88083.1"/>
    </source>
</evidence>
<dbReference type="GO" id="GO:0003964">
    <property type="term" value="F:RNA-directed DNA polymerase activity"/>
    <property type="evidence" value="ECO:0007669"/>
    <property type="project" value="UniProtKB-KW"/>
</dbReference>
<name>A0A0J7KCI1_LASNI</name>
<dbReference type="Proteomes" id="UP000036403">
    <property type="component" value="Unassembled WGS sequence"/>
</dbReference>
<feature type="region of interest" description="Disordered" evidence="1">
    <location>
        <begin position="208"/>
        <end position="238"/>
    </location>
</feature>
<protein>
    <submittedName>
        <fullName evidence="2">Reverse transcriptase</fullName>
    </submittedName>
</protein>
<keyword evidence="3" id="KW-1185">Reference proteome</keyword>
<feature type="compositionally biased region" description="Basic residues" evidence="1">
    <location>
        <begin position="222"/>
        <end position="238"/>
    </location>
</feature>
<dbReference type="EMBL" id="LBMM01009501">
    <property type="protein sequence ID" value="KMQ88083.1"/>
    <property type="molecule type" value="Genomic_DNA"/>
</dbReference>
<comment type="caution">
    <text evidence="2">The sequence shown here is derived from an EMBL/GenBank/DDBJ whole genome shotgun (WGS) entry which is preliminary data.</text>
</comment>
<keyword evidence="2" id="KW-0695">RNA-directed DNA polymerase</keyword>